<accession>A0A7Y9IRA1</accession>
<name>A0A7Y9IRA1_9BURK</name>
<organism evidence="2 3">
    <name type="scientific">Pigmentiphaga litoralis</name>
    <dbReference type="NCBI Taxonomy" id="516702"/>
    <lineage>
        <taxon>Bacteria</taxon>
        <taxon>Pseudomonadati</taxon>
        <taxon>Pseudomonadota</taxon>
        <taxon>Betaproteobacteria</taxon>
        <taxon>Burkholderiales</taxon>
        <taxon>Alcaligenaceae</taxon>
        <taxon>Pigmentiphaga</taxon>
    </lineage>
</organism>
<dbReference type="InterPro" id="IPR020556">
    <property type="entry name" value="Amidase_CS"/>
</dbReference>
<proteinExistence type="predicted"/>
<dbReference type="Gene3D" id="3.90.1300.10">
    <property type="entry name" value="Amidase signature (AS) domain"/>
    <property type="match status" value="1"/>
</dbReference>
<dbReference type="GO" id="GO:0016740">
    <property type="term" value="F:transferase activity"/>
    <property type="evidence" value="ECO:0007669"/>
    <property type="project" value="UniProtKB-KW"/>
</dbReference>
<feature type="domain" description="Amidase" evidence="1">
    <location>
        <begin position="3"/>
        <end position="370"/>
    </location>
</feature>
<dbReference type="AlphaFoldDB" id="A0A7Y9IRA1"/>
<keyword evidence="2" id="KW-0436">Ligase</keyword>
<reference evidence="2 3" key="1">
    <citation type="submission" date="2020-07" db="EMBL/GenBank/DDBJ databases">
        <title>Genomic Encyclopedia of Type Strains, Phase IV (KMG-V): Genome sequencing to study the core and pangenomes of soil and plant-associated prokaryotes.</title>
        <authorList>
            <person name="Whitman W."/>
        </authorList>
    </citation>
    <scope>NUCLEOTIDE SEQUENCE [LARGE SCALE GENOMIC DNA]</scope>
    <source>
        <strain evidence="2 3">SAS40</strain>
    </source>
</reference>
<dbReference type="Pfam" id="PF01425">
    <property type="entry name" value="Amidase"/>
    <property type="match status" value="1"/>
</dbReference>
<dbReference type="EC" id="6.3.5.6" evidence="2"/>
<dbReference type="InterPro" id="IPR023631">
    <property type="entry name" value="Amidase_dom"/>
</dbReference>
<dbReference type="Proteomes" id="UP000542125">
    <property type="component" value="Unassembled WGS sequence"/>
</dbReference>
<dbReference type="PROSITE" id="PS00571">
    <property type="entry name" value="AMIDASES"/>
    <property type="match status" value="1"/>
</dbReference>
<comment type="caution">
    <text evidence="2">The sequence shown here is derived from an EMBL/GenBank/DDBJ whole genome shotgun (WGS) entry which is preliminary data.</text>
</comment>
<dbReference type="EC" id="6.3.5.7" evidence="2"/>
<dbReference type="EMBL" id="JACBYR010000001">
    <property type="protein sequence ID" value="NYE81460.1"/>
    <property type="molecule type" value="Genomic_DNA"/>
</dbReference>
<evidence type="ECO:0000313" key="2">
    <source>
        <dbReference type="EMBL" id="NYE81460.1"/>
    </source>
</evidence>
<evidence type="ECO:0000313" key="3">
    <source>
        <dbReference type="Proteomes" id="UP000542125"/>
    </source>
</evidence>
<protein>
    <submittedName>
        <fullName evidence="2">Aspartyl-tRNA(Asn)/glutamyl-tRNA(Gln) amidotransferase subunit A</fullName>
        <ecNumber evidence="2">6.3.5.6</ecNumber>
        <ecNumber evidence="2">6.3.5.7</ecNumber>
    </submittedName>
</protein>
<keyword evidence="2" id="KW-0808">Transferase</keyword>
<dbReference type="InterPro" id="IPR000120">
    <property type="entry name" value="Amidase"/>
</dbReference>
<dbReference type="PANTHER" id="PTHR11895:SF176">
    <property type="entry name" value="AMIDASE AMID-RELATED"/>
    <property type="match status" value="1"/>
</dbReference>
<sequence length="384" mass="39765">MLPALAGLPVTIKDLYDVAGEPTQAGSIVCADDAAPADDAVAVARLRANHAAIIGKTNMTEFAFSGVGINPHFGTPRNPADPVVARIPGGSSSGGAVAVALGLSVAGLGSDTGGSIRIPAALCGLVGFKSTQSRVPRTGAFELARTLDTVCSMTRSVADCITVDAAIADVPLSVKARPLAGMRFAIPQTLMFDGIEPAVARAFDRAVTRLSAAGALIDTLAFTELAQIQVLNAPGGFSAVEAFAVHHQRLAQRRDAFDARVAQRIATGAVATAADYLRMHDARQDWIRRAEAVLQSYDALLCPTVPIVAPPIDDLVASDEAFFKANGLLLRNTFAINYLDGCAFSLPCHAQGDLPVGLMLSAARGSDDRLAAVALAVEQALQDA</sequence>
<keyword evidence="3" id="KW-1185">Reference proteome</keyword>
<dbReference type="PANTHER" id="PTHR11895">
    <property type="entry name" value="TRANSAMIDASE"/>
    <property type="match status" value="1"/>
</dbReference>
<dbReference type="GO" id="GO:0050567">
    <property type="term" value="F:glutaminyl-tRNA synthase (glutamine-hydrolyzing) activity"/>
    <property type="evidence" value="ECO:0007669"/>
    <property type="project" value="UniProtKB-EC"/>
</dbReference>
<evidence type="ECO:0000259" key="1">
    <source>
        <dbReference type="Pfam" id="PF01425"/>
    </source>
</evidence>
<dbReference type="InterPro" id="IPR036928">
    <property type="entry name" value="AS_sf"/>
</dbReference>
<dbReference type="GO" id="GO:0050566">
    <property type="term" value="F:asparaginyl-tRNA synthase (glutamine-hydrolyzing) activity"/>
    <property type="evidence" value="ECO:0007669"/>
    <property type="project" value="UniProtKB-EC"/>
</dbReference>
<dbReference type="SUPFAM" id="SSF75304">
    <property type="entry name" value="Amidase signature (AS) enzymes"/>
    <property type="match status" value="1"/>
</dbReference>
<dbReference type="NCBIfam" id="NF005460">
    <property type="entry name" value="PRK07056.1"/>
    <property type="match status" value="1"/>
</dbReference>
<gene>
    <name evidence="2" type="ORF">FHW18_000731</name>
</gene>